<proteinExistence type="predicted"/>
<name>A0A4S3J8D4_9EURO</name>
<keyword evidence="2" id="KW-1185">Reference proteome</keyword>
<evidence type="ECO:0000313" key="2">
    <source>
        <dbReference type="Proteomes" id="UP000308092"/>
    </source>
</evidence>
<dbReference type="Proteomes" id="UP000308092">
    <property type="component" value="Unassembled WGS sequence"/>
</dbReference>
<accession>A0A4S3J8D4</accession>
<comment type="caution">
    <text evidence="1">The sequence shown here is derived from an EMBL/GenBank/DDBJ whole genome shotgun (WGS) entry which is preliminary data.</text>
</comment>
<reference evidence="1 2" key="1">
    <citation type="submission" date="2019-03" db="EMBL/GenBank/DDBJ databases">
        <title>The genome sequence of a newly discovered highly antifungal drug resistant Aspergillus species, Aspergillus tanneri NIH 1004.</title>
        <authorList>
            <person name="Mounaud S."/>
            <person name="Singh I."/>
            <person name="Joardar V."/>
            <person name="Pakala S."/>
            <person name="Pakala S."/>
            <person name="Venepally P."/>
            <person name="Hoover J."/>
            <person name="Nierman W."/>
            <person name="Chung J."/>
            <person name="Losada L."/>
        </authorList>
    </citation>
    <scope>NUCLEOTIDE SEQUENCE [LARGE SCALE GENOMIC DNA]</scope>
    <source>
        <strain evidence="1 2">NIH1004</strain>
    </source>
</reference>
<dbReference type="AlphaFoldDB" id="A0A4S3J8D4"/>
<sequence>MDFNRFSGGMFLHETVGRDITINNQVRISNILSGSDQDGINERWGVFEGCPGWRLDSRPLNPHDRPSIQRMLHASSLTPSLPKRL</sequence>
<organism evidence="1 2">
    <name type="scientific">Aspergillus tanneri</name>
    <dbReference type="NCBI Taxonomy" id="1220188"/>
    <lineage>
        <taxon>Eukaryota</taxon>
        <taxon>Fungi</taxon>
        <taxon>Dikarya</taxon>
        <taxon>Ascomycota</taxon>
        <taxon>Pezizomycotina</taxon>
        <taxon>Eurotiomycetes</taxon>
        <taxon>Eurotiomycetidae</taxon>
        <taxon>Eurotiales</taxon>
        <taxon>Aspergillaceae</taxon>
        <taxon>Aspergillus</taxon>
        <taxon>Aspergillus subgen. Circumdati</taxon>
    </lineage>
</organism>
<gene>
    <name evidence="1" type="ORF">EYZ11_009426</name>
</gene>
<dbReference type="VEuPathDB" id="FungiDB:EYZ11_009426"/>
<evidence type="ECO:0000313" key="1">
    <source>
        <dbReference type="EMBL" id="THC91112.1"/>
    </source>
</evidence>
<protein>
    <submittedName>
        <fullName evidence="1">Uncharacterized protein</fullName>
    </submittedName>
</protein>
<dbReference type="EMBL" id="SOSA01000446">
    <property type="protein sequence ID" value="THC91112.1"/>
    <property type="molecule type" value="Genomic_DNA"/>
</dbReference>